<feature type="disulfide bond" evidence="11">
    <location>
        <begin position="1"/>
        <end position="13"/>
    </location>
</feature>
<dbReference type="Proteomes" id="UP000466442">
    <property type="component" value="Linkage Group LG12"/>
</dbReference>
<evidence type="ECO:0000256" key="7">
    <source>
        <dbReference type="ARBA" id="ARBA00023054"/>
    </source>
</evidence>
<dbReference type="FunFam" id="2.10.25.10:FF:000090">
    <property type="entry name" value="laminin subunit alpha"/>
    <property type="match status" value="1"/>
</dbReference>
<dbReference type="PROSITE" id="PS01248">
    <property type="entry name" value="EGF_LAM_1"/>
    <property type="match status" value="5"/>
</dbReference>
<dbReference type="FunFam" id="2.10.25.10:FF:000407">
    <property type="entry name" value="Laminin subunit alpha-3"/>
    <property type="match status" value="1"/>
</dbReference>
<dbReference type="GO" id="GO:0048731">
    <property type="term" value="P:system development"/>
    <property type="evidence" value="ECO:0007669"/>
    <property type="project" value="UniProtKB-ARBA"/>
</dbReference>
<dbReference type="PROSITE" id="PS51115">
    <property type="entry name" value="LAMININ_IVA"/>
    <property type="match status" value="1"/>
</dbReference>
<keyword evidence="8 11" id="KW-1015">Disulfide bond</keyword>
<dbReference type="InterPro" id="IPR000742">
    <property type="entry name" value="EGF"/>
</dbReference>
<keyword evidence="7" id="KW-0175">Coiled coil</keyword>
<dbReference type="Pfam" id="PF00053">
    <property type="entry name" value="EGF_laminin"/>
    <property type="match status" value="9"/>
</dbReference>
<feature type="non-terminal residue" evidence="14">
    <location>
        <position position="1"/>
    </location>
</feature>
<keyword evidence="2" id="KW-0964">Secreted</keyword>
<dbReference type="GO" id="GO:0005604">
    <property type="term" value="C:basement membrane"/>
    <property type="evidence" value="ECO:0007669"/>
    <property type="project" value="UniProtKB-SubCell"/>
</dbReference>
<sequence>CSCDVRGAVEGICDKQNGTCLCKEGFDGSRCDQCVRGYKDFPNCVPCNCSDIGSSSNICDLTGKCSCYEKYSGKTCDQCSPGFYKYPDCFECGCDPQGSYGRSCNSDGYCTCKPEFEGKLCDKCKEGFYNYPLCESCNCVPAGVTKNFSGCGSQVTKGLLCECKPRVTGRRCNECKPLYWNLKEFYPEGCIDCGCFTPGVLGNIGECDDKNGGQCYCKDSVVSRQCKDCADGSYNLQESNIFGCTDCGCDIGGSLDSICNKTTGACKCKNRIEGRTCNVPLEQHYYPTLHQHKFELEDGFTSEDIKVRYGSKESDFPGFSWKGYAYFSRIQDSIKLDIFIDHAALYRILIRYVNQGPEPVVGTIILRPVSAEEQVLKVVFPPSKQPAFVTVSGMTGNIPTPFIVQESTDKQWEFILNVDKGLLVDYFVLMPSFYFEGNILVEEVKRPCTRENAIGSQGRCLMFTYPPLTPYQPSFTEQAYRDNRELISETYQEDFGNLETMAKLTPTQSAISFDLNPGKREPFVLVVDYYSPTETNDTITLTLDVNDYNHIERGKVHLIPCRYAWACRQVVLDSAGRFGYFNRTSDKITATLMLDPDSIVTDPQIAIHSIAAIPVSEWSPGFIKISRQHVMVDGAPQVANYPPALDLKKIEIENEPGLEKTQKIPESIFDKSVGLVSLRDKPEGISVSGKVIQPGNFIFITHYAQPFHPEFKIDITVNSSGQVFNGTLHPKHCPSNVGCRVTLKDLQGNTVFPVVDDFVLTFKGNPDKHLWLDYVLVVPEGKFKESLMTEGPVSNVDRYRDECGRDHYFIDPNNTSEFCRNSIFTVTTQFNNGALKCLCNALGSKKVRCEKFGGQCECKDHVIGRKCDDCREGYYGFPDCKKCNCPEKASCDRRTGECMCPPNTEGENCERCKPNTYAYDVNDGCWECGCHPEGVNGTLQCDEETGNCHCRENVAGRTCNACQPGFHDFPHCQECDCDPRGTTEGICDADTADCLCKDNVEGLVCDVCGEGSFNIDENDPKGCTSCFCSNRTNTCYSSRLYRNTIFDLNDWSVVTIQLKQVLDITEQPAEIEKQVDSIGIDLTAESLAKQQVYFSAPSPYLGNKLTSFGGSLSYTLFCTTGVSADHLSGPDVIISGNGLHLLHYSLELPRANIGTDLSVVLHPSNFQFFNGLPVNREQFMQVLQDLQAIYIRATYWENSATTRQV</sequence>
<dbReference type="GO" id="GO:0009887">
    <property type="term" value="P:animal organ morphogenesis"/>
    <property type="evidence" value="ECO:0007669"/>
    <property type="project" value="TreeGrafter"/>
</dbReference>
<dbReference type="SUPFAM" id="SSF57196">
    <property type="entry name" value="EGF/Laminin"/>
    <property type="match status" value="9"/>
</dbReference>
<feature type="disulfide bond" evidence="11">
    <location>
        <begin position="977"/>
        <end position="994"/>
    </location>
</feature>
<evidence type="ECO:0000259" key="12">
    <source>
        <dbReference type="PROSITE" id="PS50027"/>
    </source>
</evidence>
<evidence type="ECO:0000313" key="15">
    <source>
        <dbReference type="Proteomes" id="UP000466442"/>
    </source>
</evidence>
<comment type="subcellular location">
    <subcellularLocation>
        <location evidence="1">Secreted</location>
        <location evidence="1">Extracellular space</location>
        <location evidence="1">Extracellular matrix</location>
        <location evidence="1">Basement membrane</location>
    </subcellularLocation>
</comment>
<evidence type="ECO:0000256" key="5">
    <source>
        <dbReference type="ARBA" id="ARBA00022737"/>
    </source>
</evidence>
<evidence type="ECO:0000313" key="14">
    <source>
        <dbReference type="EMBL" id="KAF6202105.1"/>
    </source>
</evidence>
<dbReference type="GO" id="GO:0009888">
    <property type="term" value="P:tissue development"/>
    <property type="evidence" value="ECO:0007669"/>
    <property type="project" value="TreeGrafter"/>
</dbReference>
<dbReference type="SMART" id="SM00180">
    <property type="entry name" value="EGF_Lam"/>
    <property type="match status" value="10"/>
</dbReference>
<evidence type="ECO:0000259" key="13">
    <source>
        <dbReference type="PROSITE" id="PS51115"/>
    </source>
</evidence>
<dbReference type="InterPro" id="IPR002049">
    <property type="entry name" value="LE_dom"/>
</dbReference>
<feature type="disulfide bond" evidence="11">
    <location>
        <begin position="837"/>
        <end position="849"/>
    </location>
</feature>
<feature type="disulfide bond" evidence="11">
    <location>
        <begin position="900"/>
        <end position="909"/>
    </location>
</feature>
<dbReference type="SMART" id="SM00281">
    <property type="entry name" value="LamB"/>
    <property type="match status" value="1"/>
</dbReference>
<dbReference type="EMBL" id="WIXP02000012">
    <property type="protein sequence ID" value="KAF6202105.1"/>
    <property type="molecule type" value="Genomic_DNA"/>
</dbReference>
<keyword evidence="6" id="KW-0084">Basement membrane</keyword>
<dbReference type="PANTHER" id="PTHR10574:SF197">
    <property type="entry name" value="LAMININ SUBUNIT BETA-1 ISOFORM X1"/>
    <property type="match status" value="1"/>
</dbReference>
<dbReference type="InterPro" id="IPR000034">
    <property type="entry name" value="Laminin_IV"/>
</dbReference>
<dbReference type="Pfam" id="PF00052">
    <property type="entry name" value="Laminin_B"/>
    <property type="match status" value="1"/>
</dbReference>
<keyword evidence="9" id="KW-0325">Glycoprotein</keyword>
<feature type="domain" description="Laminin EGF-like" evidence="12">
    <location>
        <begin position="837"/>
        <end position="882"/>
    </location>
</feature>
<keyword evidence="5" id="KW-0677">Repeat</keyword>
<organism evidence="14 15">
    <name type="scientific">Apolygus lucorum</name>
    <name type="common">Small green plant bug</name>
    <name type="synonym">Lygocoris lucorum</name>
    <dbReference type="NCBI Taxonomy" id="248454"/>
    <lineage>
        <taxon>Eukaryota</taxon>
        <taxon>Metazoa</taxon>
        <taxon>Ecdysozoa</taxon>
        <taxon>Arthropoda</taxon>
        <taxon>Hexapoda</taxon>
        <taxon>Insecta</taxon>
        <taxon>Pterygota</taxon>
        <taxon>Neoptera</taxon>
        <taxon>Paraneoptera</taxon>
        <taxon>Hemiptera</taxon>
        <taxon>Heteroptera</taxon>
        <taxon>Panheteroptera</taxon>
        <taxon>Cimicomorpha</taxon>
        <taxon>Miridae</taxon>
        <taxon>Mirini</taxon>
        <taxon>Apolygus</taxon>
    </lineage>
</organism>
<feature type="disulfide bond" evidence="11">
    <location>
        <begin position="3"/>
        <end position="20"/>
    </location>
</feature>
<dbReference type="AlphaFoldDB" id="A0A8S9X3C9"/>
<evidence type="ECO:0000256" key="1">
    <source>
        <dbReference type="ARBA" id="ARBA00004302"/>
    </source>
</evidence>
<evidence type="ECO:0000256" key="3">
    <source>
        <dbReference type="ARBA" id="ARBA00022530"/>
    </source>
</evidence>
<feature type="disulfide bond" evidence="11">
    <location>
        <begin position="996"/>
        <end position="1005"/>
    </location>
</feature>
<keyword evidence="15" id="KW-1185">Reference proteome</keyword>
<feature type="domain" description="Laminin EGF-like" evidence="12">
    <location>
        <begin position="883"/>
        <end position="927"/>
    </location>
</feature>
<evidence type="ECO:0000256" key="4">
    <source>
        <dbReference type="ARBA" id="ARBA00022729"/>
    </source>
</evidence>
<evidence type="ECO:0000256" key="10">
    <source>
        <dbReference type="ARBA" id="ARBA00023292"/>
    </source>
</evidence>
<feature type="disulfide bond" evidence="11">
    <location>
        <begin position="950"/>
        <end position="959"/>
    </location>
</feature>
<protein>
    <recommendedName>
        <fullName evidence="16">Laminin subunit alpha</fullName>
    </recommendedName>
</protein>
<feature type="disulfide bond" evidence="11">
    <location>
        <begin position="67"/>
        <end position="76"/>
    </location>
</feature>
<dbReference type="PANTHER" id="PTHR10574">
    <property type="entry name" value="NETRIN/LAMININ-RELATED"/>
    <property type="match status" value="1"/>
</dbReference>
<dbReference type="Gene3D" id="2.10.25.10">
    <property type="entry name" value="Laminin"/>
    <property type="match status" value="10"/>
</dbReference>
<feature type="domain" description="Laminin EGF-like" evidence="12">
    <location>
        <begin position="1"/>
        <end position="46"/>
    </location>
</feature>
<dbReference type="InterPro" id="IPR050440">
    <property type="entry name" value="Laminin/Netrin_ECM"/>
</dbReference>
<feature type="disulfide bond" evidence="11">
    <location>
        <begin position="22"/>
        <end position="31"/>
    </location>
</feature>
<dbReference type="FunFam" id="2.10.25.10:FF:000135">
    <property type="entry name" value="Laminin subunit beta 4"/>
    <property type="match status" value="1"/>
</dbReference>
<evidence type="ECO:0008006" key="16">
    <source>
        <dbReference type="Google" id="ProtNLM"/>
    </source>
</evidence>
<dbReference type="OrthoDB" id="10011303at2759"/>
<dbReference type="FunFam" id="2.10.25.10:FF:000034">
    <property type="entry name" value="Laminin subunit alpha 3"/>
    <property type="match status" value="1"/>
</dbReference>
<comment type="caution">
    <text evidence="11">Lacks conserved residue(s) required for the propagation of feature annotation.</text>
</comment>
<evidence type="ECO:0000256" key="9">
    <source>
        <dbReference type="ARBA" id="ARBA00023180"/>
    </source>
</evidence>
<dbReference type="PROSITE" id="PS50027">
    <property type="entry name" value="EGF_LAM_2"/>
    <property type="match status" value="6"/>
</dbReference>
<name>A0A8S9X3C9_APOLU</name>
<feature type="disulfide bond" evidence="11">
    <location>
        <begin position="47"/>
        <end position="59"/>
    </location>
</feature>
<comment type="caution">
    <text evidence="14">The sequence shown here is derived from an EMBL/GenBank/DDBJ whole genome shotgun (WGS) entry which is preliminary data.</text>
</comment>
<dbReference type="SMART" id="SM00181">
    <property type="entry name" value="EGF"/>
    <property type="match status" value="4"/>
</dbReference>
<accession>A0A8S9X3C9</accession>
<reference evidence="14" key="1">
    <citation type="journal article" date="2021" name="Mol. Ecol. Resour.">
        <title>Apolygus lucorum genome provides insights into omnivorousness and mesophyll feeding.</title>
        <authorList>
            <person name="Liu Y."/>
            <person name="Liu H."/>
            <person name="Wang H."/>
            <person name="Huang T."/>
            <person name="Liu B."/>
            <person name="Yang B."/>
            <person name="Yin L."/>
            <person name="Li B."/>
            <person name="Zhang Y."/>
            <person name="Zhang S."/>
            <person name="Jiang F."/>
            <person name="Zhang X."/>
            <person name="Ren Y."/>
            <person name="Wang B."/>
            <person name="Wang S."/>
            <person name="Lu Y."/>
            <person name="Wu K."/>
            <person name="Fan W."/>
            <person name="Wang G."/>
        </authorList>
    </citation>
    <scope>NUCLEOTIDE SEQUENCE</scope>
    <source>
        <strain evidence="14">12Hb</strain>
    </source>
</reference>
<keyword evidence="3" id="KW-0272">Extracellular matrix</keyword>
<dbReference type="FunFam" id="2.10.25.10:FF:000083">
    <property type="entry name" value="Laminin subunit alpha"/>
    <property type="match status" value="1"/>
</dbReference>
<keyword evidence="4" id="KW-0732">Signal</keyword>
<feature type="disulfide bond" evidence="11">
    <location>
        <begin position="858"/>
        <end position="867"/>
    </location>
</feature>
<evidence type="ECO:0000256" key="6">
    <source>
        <dbReference type="ARBA" id="ARBA00022869"/>
    </source>
</evidence>
<feature type="domain" description="Laminin EGF-like" evidence="12">
    <location>
        <begin position="47"/>
        <end position="96"/>
    </location>
</feature>
<proteinExistence type="predicted"/>
<evidence type="ECO:0000256" key="11">
    <source>
        <dbReference type="PROSITE-ProRule" id="PRU00460"/>
    </source>
</evidence>
<evidence type="ECO:0000256" key="8">
    <source>
        <dbReference type="ARBA" id="ARBA00023157"/>
    </source>
</evidence>
<feature type="domain" description="Laminin IV type A" evidence="13">
    <location>
        <begin position="1046"/>
        <end position="1205"/>
    </location>
</feature>
<evidence type="ECO:0000256" key="2">
    <source>
        <dbReference type="ARBA" id="ARBA00022525"/>
    </source>
</evidence>
<dbReference type="FunFam" id="2.10.25.10:FF:000082">
    <property type="entry name" value="Laminin subunit alpha 1"/>
    <property type="match status" value="1"/>
</dbReference>
<dbReference type="CDD" id="cd00055">
    <property type="entry name" value="EGF_Lam"/>
    <property type="match status" value="9"/>
</dbReference>
<feature type="disulfide bond" evidence="11">
    <location>
        <begin position="975"/>
        <end position="987"/>
    </location>
</feature>
<keyword evidence="10 11" id="KW-0424">Laminin EGF-like domain</keyword>
<feature type="domain" description="Laminin EGF-like" evidence="12">
    <location>
        <begin position="928"/>
        <end position="974"/>
    </location>
</feature>
<feature type="disulfide bond" evidence="11">
    <location>
        <begin position="839"/>
        <end position="856"/>
    </location>
</feature>
<dbReference type="FunFam" id="2.10.25.10:FF:000388">
    <property type="entry name" value="Laminin subunit alpha"/>
    <property type="match status" value="1"/>
</dbReference>
<feature type="domain" description="Laminin EGF-like" evidence="12">
    <location>
        <begin position="975"/>
        <end position="1025"/>
    </location>
</feature>
<dbReference type="PRINTS" id="PR00011">
    <property type="entry name" value="EGFLAMININ"/>
</dbReference>
<gene>
    <name evidence="14" type="ORF">GE061_004503</name>
</gene>